<dbReference type="Proteomes" id="UP000192566">
    <property type="component" value="Unassembled WGS sequence"/>
</dbReference>
<dbReference type="AlphaFoldDB" id="A0A1X0DNL1"/>
<gene>
    <name evidence="1" type="ORF">BST25_11110</name>
</gene>
<protein>
    <recommendedName>
        <fullName evidence="3">Antitoxin Xre/MbcA/ParS-like toxin-binding domain-containing protein</fullName>
    </recommendedName>
</protein>
<accession>A0A1X0DNL1</accession>
<evidence type="ECO:0000313" key="1">
    <source>
        <dbReference type="EMBL" id="ORA74001.1"/>
    </source>
</evidence>
<sequence length="129" mass="14362">MPTTARSDLDAYNEAMVMDTPELVDALRNLLGPTLVAYLGNVKETRAVRQWAEGTRKIANPNDVERLRVAYRAARIISERDSKKVAQSWFQGLNPFLDDRSPARLLREGDFETDGARVIGAARQFAAVG</sequence>
<dbReference type="EMBL" id="MVHR01000013">
    <property type="protein sequence ID" value="ORA74001.1"/>
    <property type="molecule type" value="Genomic_DNA"/>
</dbReference>
<dbReference type="OrthoDB" id="4748714at2"/>
<organism evidence="1 2">
    <name type="scientific">Mycobacterium heidelbergense</name>
    <dbReference type="NCBI Taxonomy" id="53376"/>
    <lineage>
        <taxon>Bacteria</taxon>
        <taxon>Bacillati</taxon>
        <taxon>Actinomycetota</taxon>
        <taxon>Actinomycetes</taxon>
        <taxon>Mycobacteriales</taxon>
        <taxon>Mycobacteriaceae</taxon>
        <taxon>Mycobacterium</taxon>
        <taxon>Mycobacterium simiae complex</taxon>
    </lineage>
</organism>
<evidence type="ECO:0008006" key="3">
    <source>
        <dbReference type="Google" id="ProtNLM"/>
    </source>
</evidence>
<keyword evidence="2" id="KW-1185">Reference proteome</keyword>
<name>A0A1X0DNL1_MYCHE</name>
<comment type="caution">
    <text evidence="1">The sequence shown here is derived from an EMBL/GenBank/DDBJ whole genome shotgun (WGS) entry which is preliminary data.</text>
</comment>
<dbReference type="RefSeq" id="WP_083074124.1">
    <property type="nucleotide sequence ID" value="NZ_AP022615.1"/>
</dbReference>
<reference evidence="1 2" key="1">
    <citation type="submission" date="2017-02" db="EMBL/GenBank/DDBJ databases">
        <title>The new phylogeny of genus Mycobacterium.</title>
        <authorList>
            <person name="Tortoli E."/>
            <person name="Trovato A."/>
            <person name="Cirillo D.M."/>
        </authorList>
    </citation>
    <scope>NUCLEOTIDE SEQUENCE [LARGE SCALE GENOMIC DNA]</scope>
    <source>
        <strain evidence="1 2">DSM 44471</strain>
    </source>
</reference>
<proteinExistence type="predicted"/>
<dbReference type="STRING" id="53376.BST25_11110"/>
<evidence type="ECO:0000313" key="2">
    <source>
        <dbReference type="Proteomes" id="UP000192566"/>
    </source>
</evidence>